<gene>
    <name evidence="2" type="ORF">NTG6680_2042</name>
</gene>
<reference evidence="2 3" key="1">
    <citation type="submission" date="2021-10" db="EMBL/GenBank/DDBJ databases">
        <authorList>
            <person name="Koch H."/>
        </authorList>
    </citation>
    <scope>NUCLEOTIDE SEQUENCE [LARGE SCALE GENOMIC DNA]</scope>
    <source>
        <strain evidence="2">6680</strain>
    </source>
</reference>
<evidence type="ECO:0000313" key="3">
    <source>
        <dbReference type="Proteomes" id="UP000839052"/>
    </source>
</evidence>
<dbReference type="EMBL" id="OU912926">
    <property type="protein sequence ID" value="CAG9933291.1"/>
    <property type="molecule type" value="Genomic_DNA"/>
</dbReference>
<name>A0ABM8Z0C4_9PROT</name>
<proteinExistence type="predicted"/>
<evidence type="ECO:0000259" key="1">
    <source>
        <dbReference type="Pfam" id="PF08878"/>
    </source>
</evidence>
<dbReference type="InterPro" id="IPR014976">
    <property type="entry name" value="AbpA_HamA_C"/>
</dbReference>
<sequence length="69" mass="7517">MRWKVHRNMSMRGEDVLAFGLDAATGDVLILKGEAKSRVSLSGHDCDHRAKNALCEQGPFFGTCDLVPG</sequence>
<protein>
    <recommendedName>
        <fullName evidence="1">Anti-bacteriophage protein A/HamA C-terminal domain-containing protein</fullName>
    </recommendedName>
</protein>
<dbReference type="Proteomes" id="UP000839052">
    <property type="component" value="Chromosome"/>
</dbReference>
<dbReference type="Pfam" id="PF08878">
    <property type="entry name" value="HamA"/>
    <property type="match status" value="1"/>
</dbReference>
<feature type="domain" description="Anti-bacteriophage protein A/HamA C-terminal" evidence="1">
    <location>
        <begin position="1"/>
        <end position="42"/>
    </location>
</feature>
<evidence type="ECO:0000313" key="2">
    <source>
        <dbReference type="EMBL" id="CAG9933291.1"/>
    </source>
</evidence>
<accession>A0ABM8Z0C4</accession>
<keyword evidence="3" id="KW-1185">Reference proteome</keyword>
<organism evidence="2 3">
    <name type="scientific">Candidatus Nitrotoga arctica</name>
    <dbReference type="NCBI Taxonomy" id="453162"/>
    <lineage>
        <taxon>Bacteria</taxon>
        <taxon>Pseudomonadati</taxon>
        <taxon>Pseudomonadota</taxon>
        <taxon>Betaproteobacteria</taxon>
        <taxon>Nitrosomonadales</taxon>
        <taxon>Gallionellaceae</taxon>
        <taxon>Candidatus Nitrotoga</taxon>
    </lineage>
</organism>